<feature type="region of interest" description="Disordered" evidence="1">
    <location>
        <begin position="298"/>
        <end position="318"/>
    </location>
</feature>
<keyword evidence="3" id="KW-1185">Reference proteome</keyword>
<evidence type="ECO:0000313" key="2">
    <source>
        <dbReference type="EMBL" id="KLO10055.1"/>
    </source>
</evidence>
<dbReference type="Proteomes" id="UP000053477">
    <property type="component" value="Unassembled WGS sequence"/>
</dbReference>
<dbReference type="OrthoDB" id="3260190at2759"/>
<dbReference type="AlphaFoldDB" id="A0A0H2RDY3"/>
<evidence type="ECO:0000313" key="3">
    <source>
        <dbReference type="Proteomes" id="UP000053477"/>
    </source>
</evidence>
<protein>
    <submittedName>
        <fullName evidence="2">Uncharacterized protein</fullName>
    </submittedName>
</protein>
<dbReference type="InParanoid" id="A0A0H2RDY3"/>
<proteinExistence type="predicted"/>
<reference evidence="2 3" key="1">
    <citation type="submission" date="2015-04" db="EMBL/GenBank/DDBJ databases">
        <title>Complete genome sequence of Schizopora paradoxa KUC8140, a cosmopolitan wood degrader in East Asia.</title>
        <authorList>
            <consortium name="DOE Joint Genome Institute"/>
            <person name="Min B."/>
            <person name="Park H."/>
            <person name="Jang Y."/>
            <person name="Kim J.-J."/>
            <person name="Kim K.H."/>
            <person name="Pangilinan J."/>
            <person name="Lipzen A."/>
            <person name="Riley R."/>
            <person name="Grigoriev I.V."/>
            <person name="Spatafora J.W."/>
            <person name="Choi I.-G."/>
        </authorList>
    </citation>
    <scope>NUCLEOTIDE SEQUENCE [LARGE SCALE GENOMIC DNA]</scope>
    <source>
        <strain evidence="2 3">KUC8140</strain>
    </source>
</reference>
<accession>A0A0H2RDY3</accession>
<name>A0A0H2RDY3_9AGAM</name>
<evidence type="ECO:0000256" key="1">
    <source>
        <dbReference type="SAM" id="MobiDB-lite"/>
    </source>
</evidence>
<dbReference type="EMBL" id="KQ086037">
    <property type="protein sequence ID" value="KLO10055.1"/>
    <property type="molecule type" value="Genomic_DNA"/>
</dbReference>
<gene>
    <name evidence="2" type="ORF">SCHPADRAFT_537262</name>
</gene>
<sequence length="318" mass="36301">MPMPARALRLSAQDLSPGVDGVEQLIESVKEMKVCKKLFDGWMHELDKGSWIQKTELEHRLVWSIDKLRMDADSAYEAAKRLLASRRSFANAMSDMLDASTDSESTSENGDFIFRNNKRVMHSGDTIVMHSMALSEQVAMMQEELTALVDMIDQWKRNEKKKGSIFTSLWDWILKGFTSILSLVAAGTAFVPSIRPLAGIASGTLHSGARLATALSELVQRSQEGREESDMDRILNFLRYRIPLEAKRAEACMSRFRECHALLQMDDALREGRTVTMNREETRRARSKWQNHRKQYERAKVAAQEEDEDDREVSLIDL</sequence>
<organism evidence="2 3">
    <name type="scientific">Schizopora paradoxa</name>
    <dbReference type="NCBI Taxonomy" id="27342"/>
    <lineage>
        <taxon>Eukaryota</taxon>
        <taxon>Fungi</taxon>
        <taxon>Dikarya</taxon>
        <taxon>Basidiomycota</taxon>
        <taxon>Agaricomycotina</taxon>
        <taxon>Agaricomycetes</taxon>
        <taxon>Hymenochaetales</taxon>
        <taxon>Schizoporaceae</taxon>
        <taxon>Schizopora</taxon>
    </lineage>
</organism>